<evidence type="ECO:0000256" key="1">
    <source>
        <dbReference type="SAM" id="Phobius"/>
    </source>
</evidence>
<keyword evidence="1" id="KW-0812">Transmembrane</keyword>
<name>A0A811UN35_CERCA</name>
<feature type="transmembrane region" description="Helical" evidence="1">
    <location>
        <begin position="56"/>
        <end position="73"/>
    </location>
</feature>
<protein>
    <submittedName>
        <fullName evidence="2">(Mediterranean fruit fly) hypothetical protein</fullName>
    </submittedName>
</protein>
<gene>
    <name evidence="2" type="ORF">CCAP1982_LOCUS8634</name>
</gene>
<feature type="transmembrane region" description="Helical" evidence="1">
    <location>
        <begin position="181"/>
        <end position="200"/>
    </location>
</feature>
<sequence>MSLVQIVVACYTRANNNTIFVNDLRHVCARITSVDQQFKCNNTVSLHSANSNGNRSILLLLLLFLLLCALLTSNTTSARTTHHHSCPYCAHSATNWRNNFLKRSTKMLQHRSSSQPPPATASHAAPTASARAHLKLALAMDALGQSAAATSHYVHARTTAYSYTYWGFSDASRWKPLPQALYCYWRAILHALMAGVWSLAWCADSFRTFIVALTALTLHACAHLSCTTTKKKQNPDDNNSNNNFK</sequence>
<organism evidence="2 3">
    <name type="scientific">Ceratitis capitata</name>
    <name type="common">Mediterranean fruit fly</name>
    <name type="synonym">Tephritis capitata</name>
    <dbReference type="NCBI Taxonomy" id="7213"/>
    <lineage>
        <taxon>Eukaryota</taxon>
        <taxon>Metazoa</taxon>
        <taxon>Ecdysozoa</taxon>
        <taxon>Arthropoda</taxon>
        <taxon>Hexapoda</taxon>
        <taxon>Insecta</taxon>
        <taxon>Pterygota</taxon>
        <taxon>Neoptera</taxon>
        <taxon>Endopterygota</taxon>
        <taxon>Diptera</taxon>
        <taxon>Brachycera</taxon>
        <taxon>Muscomorpha</taxon>
        <taxon>Tephritoidea</taxon>
        <taxon>Tephritidae</taxon>
        <taxon>Ceratitis</taxon>
        <taxon>Ceratitis</taxon>
    </lineage>
</organism>
<keyword evidence="1" id="KW-0472">Membrane</keyword>
<keyword evidence="1" id="KW-1133">Transmembrane helix</keyword>
<evidence type="ECO:0000313" key="2">
    <source>
        <dbReference type="EMBL" id="CAD7000141.1"/>
    </source>
</evidence>
<feature type="transmembrane region" description="Helical" evidence="1">
    <location>
        <begin position="206"/>
        <end position="226"/>
    </location>
</feature>
<accession>A0A811UN35</accession>
<comment type="caution">
    <text evidence="2">The sequence shown here is derived from an EMBL/GenBank/DDBJ whole genome shotgun (WGS) entry which is preliminary data.</text>
</comment>
<evidence type="ECO:0000313" key="3">
    <source>
        <dbReference type="Proteomes" id="UP000606786"/>
    </source>
</evidence>
<dbReference type="AlphaFoldDB" id="A0A811UN35"/>
<reference evidence="2" key="1">
    <citation type="submission" date="2020-11" db="EMBL/GenBank/DDBJ databases">
        <authorList>
            <person name="Whitehead M."/>
        </authorList>
    </citation>
    <scope>NUCLEOTIDE SEQUENCE</scope>
    <source>
        <strain evidence="2">EGII</strain>
    </source>
</reference>
<proteinExistence type="predicted"/>
<dbReference type="Proteomes" id="UP000606786">
    <property type="component" value="Unassembled WGS sequence"/>
</dbReference>
<dbReference type="EMBL" id="CAJHJT010000012">
    <property type="protein sequence ID" value="CAD7000141.1"/>
    <property type="molecule type" value="Genomic_DNA"/>
</dbReference>
<keyword evidence="3" id="KW-1185">Reference proteome</keyword>